<dbReference type="PANTHER" id="PTHR21363:SF0">
    <property type="entry name" value="PREPHENATE DEHYDROGENASE [NADP(+)]"/>
    <property type="match status" value="1"/>
</dbReference>
<dbReference type="InterPro" id="IPR050812">
    <property type="entry name" value="Preph/Arog_dehydrog"/>
</dbReference>
<dbReference type="EMBL" id="JBHSFO010000005">
    <property type="protein sequence ID" value="MFC4604452.1"/>
    <property type="molecule type" value="Genomic_DNA"/>
</dbReference>
<proteinExistence type="inferred from homology"/>
<dbReference type="Gene3D" id="3.40.50.720">
    <property type="entry name" value="NAD(P)-binding Rossmann-like Domain"/>
    <property type="match status" value="1"/>
</dbReference>
<sequence length="289" mass="29517">MIVTARPPVAVAGGGGAVGGMLVELLRGSGAEVRVLDPRDPDRPTDVTGTAPDLVESLTDAATVVLAVPEPVALAAARTLPPLLRPGALLVDTLSVKSRYAAALREHAPAVQAVGINPMFAPSLGMAGRVVAVVVHNDGADVRGFLGLLEGGGAKLVRLAADEHDRLCAATQVVTHAAVLAFGLALADLGVPAAQLAAVAPPPHTVMLSLLARIGLGRPEVYWDVQAGNPAAPAARAALVDGLARLTRVCEHGTQSEFEELLVTALTPLGEDAERYGDLCARIFGGPVR</sequence>
<evidence type="ECO:0000313" key="4">
    <source>
        <dbReference type="EMBL" id="MFC4604452.1"/>
    </source>
</evidence>
<comment type="caution">
    <text evidence="4">The sequence shown here is derived from an EMBL/GenBank/DDBJ whole genome shotgun (WGS) entry which is preliminary data.</text>
</comment>
<protein>
    <submittedName>
        <fullName evidence="4">Prephenate dehydrogenase/arogenate dehydrogenase family protein</fullName>
    </submittedName>
</protein>
<evidence type="ECO:0000256" key="1">
    <source>
        <dbReference type="ARBA" id="ARBA00007964"/>
    </source>
</evidence>
<keyword evidence="5" id="KW-1185">Reference proteome</keyword>
<keyword evidence="2" id="KW-0560">Oxidoreductase</keyword>
<evidence type="ECO:0000256" key="2">
    <source>
        <dbReference type="ARBA" id="ARBA00023002"/>
    </source>
</evidence>
<reference evidence="5" key="1">
    <citation type="journal article" date="2019" name="Int. J. Syst. Evol. Microbiol.">
        <title>The Global Catalogue of Microorganisms (GCM) 10K type strain sequencing project: providing services to taxonomists for standard genome sequencing and annotation.</title>
        <authorList>
            <consortium name="The Broad Institute Genomics Platform"/>
            <consortium name="The Broad Institute Genome Sequencing Center for Infectious Disease"/>
            <person name="Wu L."/>
            <person name="Ma J."/>
        </authorList>
    </citation>
    <scope>NUCLEOTIDE SEQUENCE [LARGE SCALE GENOMIC DNA]</scope>
    <source>
        <strain evidence="5">CCUG 54520</strain>
    </source>
</reference>
<name>A0ABV9FRL6_9NOCA</name>
<evidence type="ECO:0000259" key="3">
    <source>
        <dbReference type="PROSITE" id="PS51176"/>
    </source>
</evidence>
<dbReference type="SUPFAM" id="SSF48179">
    <property type="entry name" value="6-phosphogluconate dehydrogenase C-terminal domain-like"/>
    <property type="match status" value="1"/>
</dbReference>
<dbReference type="SUPFAM" id="SSF51735">
    <property type="entry name" value="NAD(P)-binding Rossmann-fold domains"/>
    <property type="match status" value="1"/>
</dbReference>
<gene>
    <name evidence="4" type="ORF">ACFO6S_12220</name>
</gene>
<dbReference type="Pfam" id="PF02153">
    <property type="entry name" value="PDH_N"/>
    <property type="match status" value="1"/>
</dbReference>
<dbReference type="InterPro" id="IPR008927">
    <property type="entry name" value="6-PGluconate_DH-like_C_sf"/>
</dbReference>
<dbReference type="PANTHER" id="PTHR21363">
    <property type="entry name" value="PREPHENATE DEHYDROGENASE"/>
    <property type="match status" value="1"/>
</dbReference>
<dbReference type="InterPro" id="IPR046826">
    <property type="entry name" value="PDH_N"/>
</dbReference>
<accession>A0ABV9FRL6</accession>
<comment type="similarity">
    <text evidence="1">Belongs to the prephenate/arogenate dehydrogenase family.</text>
</comment>
<dbReference type="InterPro" id="IPR036291">
    <property type="entry name" value="NAD(P)-bd_dom_sf"/>
</dbReference>
<feature type="domain" description="Prephenate/arogenate dehydrogenase" evidence="3">
    <location>
        <begin position="7"/>
        <end position="280"/>
    </location>
</feature>
<dbReference type="PROSITE" id="PS51176">
    <property type="entry name" value="PDH_ADH"/>
    <property type="match status" value="1"/>
</dbReference>
<dbReference type="Proteomes" id="UP001595914">
    <property type="component" value="Unassembled WGS sequence"/>
</dbReference>
<dbReference type="RefSeq" id="WP_378417675.1">
    <property type="nucleotide sequence ID" value="NZ_JBHSFO010000005.1"/>
</dbReference>
<organism evidence="4 5">
    <name type="scientific">Rhodococcus kronopolitis</name>
    <dbReference type="NCBI Taxonomy" id="1460226"/>
    <lineage>
        <taxon>Bacteria</taxon>
        <taxon>Bacillati</taxon>
        <taxon>Actinomycetota</taxon>
        <taxon>Actinomycetes</taxon>
        <taxon>Mycobacteriales</taxon>
        <taxon>Nocardiaceae</taxon>
        <taxon>Rhodococcus</taxon>
    </lineage>
</organism>
<dbReference type="InterPro" id="IPR003099">
    <property type="entry name" value="Prephen_DH"/>
</dbReference>
<evidence type="ECO:0000313" key="5">
    <source>
        <dbReference type="Proteomes" id="UP001595914"/>
    </source>
</evidence>
<dbReference type="Gene3D" id="1.10.3660.10">
    <property type="entry name" value="6-phosphogluconate dehydrogenase C-terminal like domain"/>
    <property type="match status" value="1"/>
</dbReference>